<evidence type="ECO:0000313" key="1">
    <source>
        <dbReference type="EMBL" id="MDI3322512.1"/>
    </source>
</evidence>
<evidence type="ECO:0000313" key="2">
    <source>
        <dbReference type="Proteomes" id="UP001226434"/>
    </source>
</evidence>
<keyword evidence="2" id="KW-1185">Reference proteome</keyword>
<dbReference type="EMBL" id="JASBRG010000007">
    <property type="protein sequence ID" value="MDI3322512.1"/>
    <property type="molecule type" value="Genomic_DNA"/>
</dbReference>
<proteinExistence type="predicted"/>
<dbReference type="RefSeq" id="WP_282336633.1">
    <property type="nucleotide sequence ID" value="NZ_JASBRG010000007.1"/>
</dbReference>
<sequence>MDTILENPFLKRDFRVSTNTDCLKLFSPYNIYQENGELFAAIVHEKSNNLKLLDILLSHKRNSCAFKITSVNGNTLARVKQSNAIWRRSFRVFDKDEKLIYKISPKIKFNNLSFNVINKDEMHVAKIVANSAMSSFAMHDIYNHILAIVHKKNIHDTFFVTEYASLLDKNMLLATAVCVSLYTGAYK</sequence>
<protein>
    <submittedName>
        <fullName evidence="1">Uncharacterized protein</fullName>
    </submittedName>
</protein>
<dbReference type="Proteomes" id="UP001226434">
    <property type="component" value="Unassembled WGS sequence"/>
</dbReference>
<reference evidence="1 2" key="1">
    <citation type="submission" date="2023-05" db="EMBL/GenBank/DDBJ databases">
        <title>Genome sequence of Pinibacter sp. MAH-24.</title>
        <authorList>
            <person name="Huq M.A."/>
        </authorList>
    </citation>
    <scope>NUCLEOTIDE SEQUENCE [LARGE SCALE GENOMIC DNA]</scope>
    <source>
        <strain evidence="1 2">MAH-24</strain>
    </source>
</reference>
<gene>
    <name evidence="1" type="ORF">QJ048_22175</name>
</gene>
<accession>A0ABT6RIW2</accession>
<comment type="caution">
    <text evidence="1">The sequence shown here is derived from an EMBL/GenBank/DDBJ whole genome shotgun (WGS) entry which is preliminary data.</text>
</comment>
<name>A0ABT6RIW2_9BACT</name>
<organism evidence="1 2">
    <name type="scientific">Pinibacter soli</name>
    <dbReference type="NCBI Taxonomy" id="3044211"/>
    <lineage>
        <taxon>Bacteria</taxon>
        <taxon>Pseudomonadati</taxon>
        <taxon>Bacteroidota</taxon>
        <taxon>Chitinophagia</taxon>
        <taxon>Chitinophagales</taxon>
        <taxon>Chitinophagaceae</taxon>
        <taxon>Pinibacter</taxon>
    </lineage>
</organism>